<dbReference type="Proteomes" id="UP000195772">
    <property type="component" value="Unassembled WGS sequence"/>
</dbReference>
<organism evidence="1 2">
    <name type="scientific">Alistipes onderdonkii</name>
    <dbReference type="NCBI Taxonomy" id="328813"/>
    <lineage>
        <taxon>Bacteria</taxon>
        <taxon>Pseudomonadati</taxon>
        <taxon>Bacteroidota</taxon>
        <taxon>Bacteroidia</taxon>
        <taxon>Bacteroidales</taxon>
        <taxon>Rikenellaceae</taxon>
        <taxon>Alistipes</taxon>
    </lineage>
</organism>
<comment type="caution">
    <text evidence="1">The sequence shown here is derived from an EMBL/GenBank/DDBJ whole genome shotgun (WGS) entry which is preliminary data.</text>
</comment>
<dbReference type="RefSeq" id="WP_087403497.1">
    <property type="nucleotide sequence ID" value="NZ_JADPAQ010000003.1"/>
</dbReference>
<dbReference type="eggNOG" id="COG2244">
    <property type="taxonomic scope" value="Bacteria"/>
</dbReference>
<reference evidence="2" key="1">
    <citation type="submission" date="2017-04" db="EMBL/GenBank/DDBJ databases">
        <title>Function of individual gut microbiota members based on whole genome sequencing of pure cultures obtained from chicken caecum.</title>
        <authorList>
            <person name="Medvecky M."/>
            <person name="Cejkova D."/>
            <person name="Polansky O."/>
            <person name="Karasova D."/>
            <person name="Kubasova T."/>
            <person name="Cizek A."/>
            <person name="Rychlik I."/>
        </authorList>
    </citation>
    <scope>NUCLEOTIDE SEQUENCE [LARGE SCALE GENOMIC DNA]</scope>
    <source>
        <strain evidence="2">An90</strain>
    </source>
</reference>
<dbReference type="Pfam" id="PF14907">
    <property type="entry name" value="NTP_transf_5"/>
    <property type="match status" value="1"/>
</dbReference>
<gene>
    <name evidence="1" type="ORF">B5G41_14065</name>
</gene>
<sequence>MPLDKDTLYFIRLVSSGAGLGAAPVSDTADTAVTPGSWERIYRMAADHGLSAVVWDGIRRLPAAQQPPRETRIRWALSAEKLEERYRHQQQTASKLAARFSEEGLRMLLLKGLGLSRDYPIPEHRECGDIDIYLYGQSDKGDRILHEIGAHLYFDVPKHSEYVWDGVLIENHRTILNVRRNRTERELNALLVRLLEKDGTHGLAPGIQTPPATFNAIFLIRHAAVHFQKEGIVLRHLCDWACFLTRHWDEIDHALFRTAMEDYRMDRFADLMTAAAVEYLGAEVPGPECEAGMLGRFMEEVLTLSPMPDKPLPRLFRKLSGPYRNRWRLREVLRTPVWRYYYDTVRGQWNEKFTVFR</sequence>
<dbReference type="EMBL" id="NFHB01000011">
    <property type="protein sequence ID" value="OUN01966.1"/>
    <property type="molecule type" value="Genomic_DNA"/>
</dbReference>
<evidence type="ECO:0000313" key="2">
    <source>
        <dbReference type="Proteomes" id="UP000195772"/>
    </source>
</evidence>
<accession>A0A1Y3QQV8</accession>
<dbReference type="AlphaFoldDB" id="A0A1Y3QQV8"/>
<dbReference type="OrthoDB" id="9812148at2"/>
<proteinExistence type="predicted"/>
<dbReference type="InterPro" id="IPR039498">
    <property type="entry name" value="NTP_transf_5"/>
</dbReference>
<evidence type="ECO:0008006" key="3">
    <source>
        <dbReference type="Google" id="ProtNLM"/>
    </source>
</evidence>
<protein>
    <recommendedName>
        <fullName evidence="3">Nucleotidyltransferase family protein</fullName>
    </recommendedName>
</protein>
<evidence type="ECO:0000313" key="1">
    <source>
        <dbReference type="EMBL" id="OUN01966.1"/>
    </source>
</evidence>
<name>A0A1Y3QQV8_9BACT</name>